<evidence type="ECO:0000313" key="7">
    <source>
        <dbReference type="EMBL" id="OHA75928.1"/>
    </source>
</evidence>
<reference evidence="7 8" key="1">
    <citation type="journal article" date="2016" name="Nat. Commun.">
        <title>Thousands of microbial genomes shed light on interconnected biogeochemical processes in an aquifer system.</title>
        <authorList>
            <person name="Anantharaman K."/>
            <person name="Brown C.T."/>
            <person name="Hug L.A."/>
            <person name="Sharon I."/>
            <person name="Castelle C.J."/>
            <person name="Probst A.J."/>
            <person name="Thomas B.C."/>
            <person name="Singh A."/>
            <person name="Wilkins M.J."/>
            <person name="Karaoz U."/>
            <person name="Brodie E.L."/>
            <person name="Williams K.H."/>
            <person name="Hubbard S.S."/>
            <person name="Banfield J.F."/>
        </authorList>
    </citation>
    <scope>NUCLEOTIDE SEQUENCE [LARGE SCALE GENOMIC DNA]</scope>
</reference>
<keyword evidence="2" id="KW-0396">Initiation factor</keyword>
<name>A0A1G2RU06_9BACT</name>
<dbReference type="InterPro" id="IPR009000">
    <property type="entry name" value="Transl_B-barrel_sf"/>
</dbReference>
<evidence type="ECO:0000313" key="8">
    <source>
        <dbReference type="Proteomes" id="UP000178222"/>
    </source>
</evidence>
<dbReference type="Gene3D" id="3.40.50.10050">
    <property type="entry name" value="Translation initiation factor IF- 2, domain 3"/>
    <property type="match status" value="1"/>
</dbReference>
<comment type="similarity">
    <text evidence="1">Belongs to the TRAFAC class translation factor GTPase superfamily. Classic translation factor GTPase family. IF-2 subfamily.</text>
</comment>
<dbReference type="SUPFAM" id="SSF50447">
    <property type="entry name" value="Translation proteins"/>
    <property type="match status" value="2"/>
</dbReference>
<keyword evidence="3" id="KW-0547">Nucleotide-binding</keyword>
<dbReference type="Gene3D" id="3.40.50.300">
    <property type="entry name" value="P-loop containing nucleotide triphosphate hydrolases"/>
    <property type="match status" value="1"/>
</dbReference>
<evidence type="ECO:0000256" key="4">
    <source>
        <dbReference type="ARBA" id="ARBA00022917"/>
    </source>
</evidence>
<evidence type="ECO:0000256" key="2">
    <source>
        <dbReference type="ARBA" id="ARBA00022540"/>
    </source>
</evidence>
<keyword evidence="5" id="KW-0342">GTP-binding</keyword>
<dbReference type="AlphaFoldDB" id="A0A1G2RU06"/>
<organism evidence="7 8">
    <name type="scientific">Candidatus Wildermuthbacteria bacterium RIFCSPLOWO2_02_FULL_47_9c</name>
    <dbReference type="NCBI Taxonomy" id="1802466"/>
    <lineage>
        <taxon>Bacteria</taxon>
        <taxon>Candidatus Wildermuthiibacteriota</taxon>
    </lineage>
</organism>
<dbReference type="SUPFAM" id="SSF52540">
    <property type="entry name" value="P-loop containing nucleoside triphosphate hydrolases"/>
    <property type="match status" value="1"/>
</dbReference>
<dbReference type="InterPro" id="IPR023115">
    <property type="entry name" value="TIF_IF2_dom3"/>
</dbReference>
<dbReference type="InterPro" id="IPR000795">
    <property type="entry name" value="T_Tr_GTP-bd_dom"/>
</dbReference>
<sequence length="508" mass="54838">MTTLKRPPVVVVLGHVDHGKTTLLDYIRKVAARAAPEGGEPRSVAERESGGITQHIGAYVVEVPAEPKSAEASREGGRTITFLDTPGHEAFSAMRSRGAQVADIGILVVASDEGVKPQTKEAIVQAQAAGIPLIVSISKTDKPGTDLAKVKNELAKEGVIVESMGGQVPCVETSAFAKKGIRELLEMIILVSELQDLSLHEDHGTRGHVIEVSQDAKQGIRVTLLLKEGTLRLGNVVGTPSGVGKLKMLEDFAGNRIEEAGPSFPALAIGFESSPFIGEEFRVFPSVEEAREHMKESSFVPPRVPVAESGQAPEESTMHLVLKADVAGSLEAISQIVDSVNNEGKFKIVKADVGDVTEGDVKFARDTKARILAFRVKIPSGIARVAEREKISLERFEIIYDIAERLHKIIEEGKEPVVQELGLLRVLATFSTERDRQVIGGRVITGMAKKGAAFEVMREEQLMGKGKVMNLQRSKKDMPSVSKGEEAGLMVQTDIGIQEGDYLKFFAS</sequence>
<dbReference type="InterPro" id="IPR015760">
    <property type="entry name" value="TIF_IF2"/>
</dbReference>
<dbReference type="Pfam" id="PF00009">
    <property type="entry name" value="GTP_EFTU"/>
    <property type="match status" value="1"/>
</dbReference>
<dbReference type="CDD" id="cd01887">
    <property type="entry name" value="IF2_eIF5B"/>
    <property type="match status" value="1"/>
</dbReference>
<dbReference type="SUPFAM" id="SSF52156">
    <property type="entry name" value="Initiation factor IF2/eIF5b, domain 3"/>
    <property type="match status" value="1"/>
</dbReference>
<feature type="domain" description="Tr-type G" evidence="6">
    <location>
        <begin position="5"/>
        <end position="200"/>
    </location>
</feature>
<keyword evidence="4" id="KW-0648">Protein biosynthesis</keyword>
<comment type="caution">
    <text evidence="7">The sequence shown here is derived from an EMBL/GenBank/DDBJ whole genome shotgun (WGS) entry which is preliminary data.</text>
</comment>
<dbReference type="InterPro" id="IPR053905">
    <property type="entry name" value="EF-G-like_DII"/>
</dbReference>
<dbReference type="PRINTS" id="PR00315">
    <property type="entry name" value="ELONGATNFCT"/>
</dbReference>
<dbReference type="GO" id="GO:0003924">
    <property type="term" value="F:GTPase activity"/>
    <property type="evidence" value="ECO:0007669"/>
    <property type="project" value="InterPro"/>
</dbReference>
<dbReference type="Proteomes" id="UP000178222">
    <property type="component" value="Unassembled WGS sequence"/>
</dbReference>
<dbReference type="GO" id="GO:0003743">
    <property type="term" value="F:translation initiation factor activity"/>
    <property type="evidence" value="ECO:0007669"/>
    <property type="project" value="UniProtKB-KW"/>
</dbReference>
<proteinExistence type="inferred from homology"/>
<dbReference type="FunFam" id="3.40.50.300:FF:000019">
    <property type="entry name" value="Translation initiation factor IF-2"/>
    <property type="match status" value="1"/>
</dbReference>
<dbReference type="Gene3D" id="2.40.30.10">
    <property type="entry name" value="Translation factors"/>
    <property type="match status" value="2"/>
</dbReference>
<dbReference type="InterPro" id="IPR036925">
    <property type="entry name" value="TIF_IF2_dom3_sf"/>
</dbReference>
<dbReference type="PANTHER" id="PTHR43381">
    <property type="entry name" value="TRANSLATION INITIATION FACTOR IF-2-RELATED"/>
    <property type="match status" value="1"/>
</dbReference>
<gene>
    <name evidence="7" type="ORF">A3J30_00670</name>
</gene>
<accession>A0A1G2RU06</accession>
<dbReference type="Pfam" id="PF11987">
    <property type="entry name" value="IF-2"/>
    <property type="match status" value="1"/>
</dbReference>
<evidence type="ECO:0000259" key="6">
    <source>
        <dbReference type="PROSITE" id="PS51722"/>
    </source>
</evidence>
<dbReference type="InterPro" id="IPR027417">
    <property type="entry name" value="P-loop_NTPase"/>
</dbReference>
<evidence type="ECO:0000256" key="3">
    <source>
        <dbReference type="ARBA" id="ARBA00022741"/>
    </source>
</evidence>
<dbReference type="PANTHER" id="PTHR43381:SF5">
    <property type="entry name" value="TR-TYPE G DOMAIN-CONTAINING PROTEIN"/>
    <property type="match status" value="1"/>
</dbReference>
<dbReference type="EMBL" id="MHUL01000047">
    <property type="protein sequence ID" value="OHA75928.1"/>
    <property type="molecule type" value="Genomic_DNA"/>
</dbReference>
<dbReference type="FunFam" id="3.40.50.10050:FF:000001">
    <property type="entry name" value="Translation initiation factor IF-2"/>
    <property type="match status" value="1"/>
</dbReference>
<dbReference type="GO" id="GO:0005737">
    <property type="term" value="C:cytoplasm"/>
    <property type="evidence" value="ECO:0007669"/>
    <property type="project" value="TreeGrafter"/>
</dbReference>
<dbReference type="InterPro" id="IPR005225">
    <property type="entry name" value="Small_GTP-bd"/>
</dbReference>
<protein>
    <recommendedName>
        <fullName evidence="6">Tr-type G domain-containing protein</fullName>
    </recommendedName>
</protein>
<dbReference type="Pfam" id="PF22042">
    <property type="entry name" value="EF-G_D2"/>
    <property type="match status" value="1"/>
</dbReference>
<evidence type="ECO:0000256" key="5">
    <source>
        <dbReference type="ARBA" id="ARBA00023134"/>
    </source>
</evidence>
<dbReference type="PROSITE" id="PS51722">
    <property type="entry name" value="G_TR_2"/>
    <property type="match status" value="1"/>
</dbReference>
<dbReference type="GO" id="GO:0005525">
    <property type="term" value="F:GTP binding"/>
    <property type="evidence" value="ECO:0007669"/>
    <property type="project" value="UniProtKB-KW"/>
</dbReference>
<dbReference type="NCBIfam" id="TIGR00231">
    <property type="entry name" value="small_GTP"/>
    <property type="match status" value="1"/>
</dbReference>
<evidence type="ECO:0000256" key="1">
    <source>
        <dbReference type="ARBA" id="ARBA00007733"/>
    </source>
</evidence>